<evidence type="ECO:0000256" key="6">
    <source>
        <dbReference type="SAM" id="MobiDB-lite"/>
    </source>
</evidence>
<dbReference type="PANTHER" id="PTHR22793:SF6">
    <property type="entry name" value="MYOCARDIN-RELATED TRANSCRIPTION FACTOR A"/>
    <property type="match status" value="1"/>
</dbReference>
<dbReference type="Pfam" id="PF02755">
    <property type="entry name" value="RPEL"/>
    <property type="match status" value="1"/>
</dbReference>
<dbReference type="GO" id="GO:0045944">
    <property type="term" value="P:positive regulation of transcription by RNA polymerase II"/>
    <property type="evidence" value="ECO:0007669"/>
    <property type="project" value="TreeGrafter"/>
</dbReference>
<feature type="repeat" description="RPEL" evidence="4">
    <location>
        <begin position="6"/>
        <end position="31"/>
    </location>
</feature>
<keyword evidence="2 5" id="KW-0677">Repeat</keyword>
<dbReference type="AlphaFoldDB" id="Q4T4X8"/>
<dbReference type="PROSITE" id="PS51073">
    <property type="entry name" value="RPEL"/>
    <property type="match status" value="1"/>
</dbReference>
<sequence>LLALHAVLQLKLQQRRTREELVSQGIMPHSPKGAGGESSSLDEDSSDALSPDQPTNHDSPSSAVPQLSPSDMLSQNGDMSPSQSQAKTSAERPPQRSKKLKDSKPKVAPVIINQQNGSQIQAQTISLDLLKANGAPTLVTDSNGNHYLIALTTEGQNGVSLPAKTNGHIMLQ</sequence>
<dbReference type="EMBL" id="CAAE01009504">
    <property type="protein sequence ID" value="CAF92054.1"/>
    <property type="molecule type" value="Genomic_DNA"/>
</dbReference>
<dbReference type="PANTHER" id="PTHR22793">
    <property type="entry name" value="MYOCARDIN-RELATED TRANSCRIPTION FACTOR-RELATED"/>
    <property type="match status" value="1"/>
</dbReference>
<dbReference type="GO" id="GO:0004864">
    <property type="term" value="F:protein phosphatase inhibitor activity"/>
    <property type="evidence" value="ECO:0007669"/>
    <property type="project" value="UniProtKB-UniRule"/>
</dbReference>
<comment type="similarity">
    <text evidence="5">Belongs to the phosphatase and actin regulator family.</text>
</comment>
<dbReference type="KEGG" id="tng:GSTEN00007098G001"/>
<comment type="subunit">
    <text evidence="5">Binds PPP1CA and actin.</text>
</comment>
<protein>
    <recommendedName>
        <fullName evidence="5">Phosphatase and actin regulator</fullName>
    </recommendedName>
</protein>
<dbReference type="GO" id="GO:0005634">
    <property type="term" value="C:nucleus"/>
    <property type="evidence" value="ECO:0007669"/>
    <property type="project" value="UniProtKB-SubCell"/>
</dbReference>
<name>Q4T4X8_TETNG</name>
<keyword evidence="3" id="KW-0539">Nucleus</keyword>
<dbReference type="Gene3D" id="6.10.140.2040">
    <property type="match status" value="1"/>
</dbReference>
<keyword evidence="5" id="KW-0009">Actin-binding</keyword>
<feature type="region of interest" description="Disordered" evidence="6">
    <location>
        <begin position="15"/>
        <end position="106"/>
    </location>
</feature>
<reference evidence="7" key="2">
    <citation type="submission" date="2004-02" db="EMBL/GenBank/DDBJ databases">
        <authorList>
            <consortium name="Genoscope"/>
            <consortium name="Whitehead Institute Centre for Genome Research"/>
        </authorList>
    </citation>
    <scope>NUCLEOTIDE SEQUENCE</scope>
</reference>
<dbReference type="GO" id="GO:0051145">
    <property type="term" value="P:smooth muscle cell differentiation"/>
    <property type="evidence" value="ECO:0007669"/>
    <property type="project" value="TreeGrafter"/>
</dbReference>
<dbReference type="GO" id="GO:0003779">
    <property type="term" value="F:actin binding"/>
    <property type="evidence" value="ECO:0007669"/>
    <property type="project" value="UniProtKB-KW"/>
</dbReference>
<evidence type="ECO:0000313" key="7">
    <source>
        <dbReference type="EMBL" id="CAF92054.1"/>
    </source>
</evidence>
<organism evidence="7">
    <name type="scientific">Tetraodon nigroviridis</name>
    <name type="common">Spotted green pufferfish</name>
    <name type="synonym">Chelonodon nigroviridis</name>
    <dbReference type="NCBI Taxonomy" id="99883"/>
    <lineage>
        <taxon>Eukaryota</taxon>
        <taxon>Metazoa</taxon>
        <taxon>Chordata</taxon>
        <taxon>Craniata</taxon>
        <taxon>Vertebrata</taxon>
        <taxon>Euteleostomi</taxon>
        <taxon>Actinopterygii</taxon>
        <taxon>Neopterygii</taxon>
        <taxon>Teleostei</taxon>
        <taxon>Neoteleostei</taxon>
        <taxon>Acanthomorphata</taxon>
        <taxon>Eupercaria</taxon>
        <taxon>Tetraodontiformes</taxon>
        <taxon>Tetradontoidea</taxon>
        <taxon>Tetraodontidae</taxon>
        <taxon>Tetraodon</taxon>
    </lineage>
</organism>
<evidence type="ECO:0000256" key="5">
    <source>
        <dbReference type="RuleBase" id="RU301113"/>
    </source>
</evidence>
<comment type="subcellular location">
    <subcellularLocation>
        <location evidence="1">Nucleus</location>
    </subcellularLocation>
</comment>
<proteinExistence type="inferred from homology"/>
<dbReference type="GO" id="GO:0003713">
    <property type="term" value="F:transcription coactivator activity"/>
    <property type="evidence" value="ECO:0007669"/>
    <property type="project" value="TreeGrafter"/>
</dbReference>
<dbReference type="SMART" id="SM00707">
    <property type="entry name" value="RPEL"/>
    <property type="match status" value="1"/>
</dbReference>
<evidence type="ECO:0000256" key="3">
    <source>
        <dbReference type="ARBA" id="ARBA00023242"/>
    </source>
</evidence>
<dbReference type="InterPro" id="IPR043451">
    <property type="entry name" value="Myocardin-like"/>
</dbReference>
<evidence type="ECO:0000256" key="2">
    <source>
        <dbReference type="ARBA" id="ARBA00022737"/>
    </source>
</evidence>
<comment type="caution">
    <text evidence="7">The sequence shown here is derived from an EMBL/GenBank/DDBJ whole genome shotgun (WGS) entry which is preliminary data.</text>
</comment>
<feature type="compositionally biased region" description="Polar residues" evidence="6">
    <location>
        <begin position="52"/>
        <end position="88"/>
    </location>
</feature>
<evidence type="ECO:0000256" key="4">
    <source>
        <dbReference type="PROSITE-ProRule" id="PRU00401"/>
    </source>
</evidence>
<gene>
    <name evidence="7" type="ORF">GSTENG00007098001</name>
</gene>
<dbReference type="InterPro" id="IPR004018">
    <property type="entry name" value="RPEL_repeat"/>
</dbReference>
<reference evidence="7" key="1">
    <citation type="journal article" date="2004" name="Nature">
        <title>Genome duplication in the teleost fish Tetraodon nigroviridis reveals the early vertebrate proto-karyotype.</title>
        <authorList>
            <person name="Jaillon O."/>
            <person name="Aury J.-M."/>
            <person name="Brunet F."/>
            <person name="Petit J.-L."/>
            <person name="Stange-Thomann N."/>
            <person name="Mauceli E."/>
            <person name="Bouneau L."/>
            <person name="Fischer C."/>
            <person name="Ozouf-Costaz C."/>
            <person name="Bernot A."/>
            <person name="Nicaud S."/>
            <person name="Jaffe D."/>
            <person name="Fisher S."/>
            <person name="Lutfalla G."/>
            <person name="Dossat C."/>
            <person name="Segurens B."/>
            <person name="Dasilva C."/>
            <person name="Salanoubat M."/>
            <person name="Levy M."/>
            <person name="Boudet N."/>
            <person name="Castellano S."/>
            <person name="Anthouard V."/>
            <person name="Jubin C."/>
            <person name="Castelli V."/>
            <person name="Katinka M."/>
            <person name="Vacherie B."/>
            <person name="Biemont C."/>
            <person name="Skalli Z."/>
            <person name="Cattolico L."/>
            <person name="Poulain J."/>
            <person name="De Berardinis V."/>
            <person name="Cruaud C."/>
            <person name="Duprat S."/>
            <person name="Brottier P."/>
            <person name="Coutanceau J.-P."/>
            <person name="Gouzy J."/>
            <person name="Parra G."/>
            <person name="Lardier G."/>
            <person name="Chapple C."/>
            <person name="McKernan K.J."/>
            <person name="McEwan P."/>
            <person name="Bosak S."/>
            <person name="Kellis M."/>
            <person name="Volff J.-N."/>
            <person name="Guigo R."/>
            <person name="Zody M.C."/>
            <person name="Mesirov J."/>
            <person name="Lindblad-Toh K."/>
            <person name="Birren B."/>
            <person name="Nusbaum C."/>
            <person name="Kahn D."/>
            <person name="Robinson-Rechavi M."/>
            <person name="Laudet V."/>
            <person name="Schachter V."/>
            <person name="Quetier F."/>
            <person name="Saurin W."/>
            <person name="Scarpelli C."/>
            <person name="Wincker P."/>
            <person name="Lander E.S."/>
            <person name="Weissenbach J."/>
            <person name="Roest Crollius H."/>
        </authorList>
    </citation>
    <scope>NUCLEOTIDE SEQUENCE [LARGE SCALE GENOMIC DNA]</scope>
</reference>
<feature type="non-terminal residue" evidence="7">
    <location>
        <position position="1"/>
    </location>
</feature>
<dbReference type="OrthoDB" id="197676at2759"/>
<feature type="compositionally biased region" description="Basic and acidic residues" evidence="6">
    <location>
        <begin position="89"/>
        <end position="105"/>
    </location>
</feature>
<accession>Q4T4X8</accession>
<evidence type="ECO:0000256" key="1">
    <source>
        <dbReference type="ARBA" id="ARBA00004123"/>
    </source>
</evidence>
<feature type="non-terminal residue" evidence="7">
    <location>
        <position position="172"/>
    </location>
</feature>